<sequence length="43" mass="4410">MISPAALGLVLAERLAEEVGWYATGAGKQVWATFALGGRPGPP</sequence>
<accession>A0A919N9H3</accession>
<comment type="caution">
    <text evidence="1">The sequence shown here is derived from an EMBL/GenBank/DDBJ whole genome shotgun (WGS) entry which is preliminary data.</text>
</comment>
<organism evidence="1 2">
    <name type="scientific">Actinoplanes siamensis</name>
    <dbReference type="NCBI Taxonomy" id="1223317"/>
    <lineage>
        <taxon>Bacteria</taxon>
        <taxon>Bacillati</taxon>
        <taxon>Actinomycetota</taxon>
        <taxon>Actinomycetes</taxon>
        <taxon>Micromonosporales</taxon>
        <taxon>Micromonosporaceae</taxon>
        <taxon>Actinoplanes</taxon>
    </lineage>
</organism>
<proteinExistence type="predicted"/>
<protein>
    <submittedName>
        <fullName evidence="1">Uncharacterized protein</fullName>
    </submittedName>
</protein>
<name>A0A919N9H3_9ACTN</name>
<reference evidence="1" key="1">
    <citation type="submission" date="2021-01" db="EMBL/GenBank/DDBJ databases">
        <title>Whole genome shotgun sequence of Actinoplanes siamensis NBRC 109076.</title>
        <authorList>
            <person name="Komaki H."/>
            <person name="Tamura T."/>
        </authorList>
    </citation>
    <scope>NUCLEOTIDE SEQUENCE</scope>
    <source>
        <strain evidence="1">NBRC 109076</strain>
    </source>
</reference>
<dbReference type="RefSeq" id="WP_275409491.1">
    <property type="nucleotide sequence ID" value="NZ_BOMW01000043.1"/>
</dbReference>
<keyword evidence="2" id="KW-1185">Reference proteome</keyword>
<dbReference type="Proteomes" id="UP000629619">
    <property type="component" value="Unassembled WGS sequence"/>
</dbReference>
<evidence type="ECO:0000313" key="1">
    <source>
        <dbReference type="EMBL" id="GIF06926.1"/>
    </source>
</evidence>
<gene>
    <name evidence="1" type="ORF">Asi03nite_44640</name>
</gene>
<dbReference type="AlphaFoldDB" id="A0A919N9H3"/>
<evidence type="ECO:0000313" key="2">
    <source>
        <dbReference type="Proteomes" id="UP000629619"/>
    </source>
</evidence>
<dbReference type="EMBL" id="BOMW01000043">
    <property type="protein sequence ID" value="GIF06926.1"/>
    <property type="molecule type" value="Genomic_DNA"/>
</dbReference>